<dbReference type="InterPro" id="IPR013482">
    <property type="entry name" value="Molybde_CF_guanTrfase"/>
</dbReference>
<dbReference type="GO" id="GO:0046872">
    <property type="term" value="F:metal ion binding"/>
    <property type="evidence" value="ECO:0007669"/>
    <property type="project" value="UniProtKB-KW"/>
</dbReference>
<accession>A0A845A340</accession>
<dbReference type="RefSeq" id="WP_131453577.1">
    <property type="nucleotide sequence ID" value="NZ_BMJK01000002.1"/>
</dbReference>
<evidence type="ECO:0000256" key="2">
    <source>
        <dbReference type="ARBA" id="ARBA00022679"/>
    </source>
</evidence>
<evidence type="ECO:0000313" key="10">
    <source>
        <dbReference type="Proteomes" id="UP000460626"/>
    </source>
</evidence>
<comment type="caution">
    <text evidence="9">The sequence shown here is derived from an EMBL/GenBank/DDBJ whole genome shotgun (WGS) entry which is preliminary data.</text>
</comment>
<dbReference type="GO" id="GO:0016779">
    <property type="term" value="F:nucleotidyltransferase activity"/>
    <property type="evidence" value="ECO:0007669"/>
    <property type="project" value="TreeGrafter"/>
</dbReference>
<evidence type="ECO:0000256" key="1">
    <source>
        <dbReference type="ARBA" id="ARBA00022490"/>
    </source>
</evidence>
<keyword evidence="1" id="KW-0963">Cytoplasm</keyword>
<sequence length="176" mass="18285">MILGAVLAGGQSSRFGSDKALAKLAGQTLLSRAVANLSRWCDRVIVVGREEAPVPCLPDWPRPGMGPLGGIAGALRHAEAEGFASVLTCGVDSVDLPQDLLDRLSPAPAFLESQPVIGHWNSDAASTVSALLQSEGRHSMLAFAKAVNARPAQAIHAPANINTPADLAELEQTHGI</sequence>
<keyword evidence="3" id="KW-0479">Metal-binding</keyword>
<dbReference type="Pfam" id="PF12804">
    <property type="entry name" value="NTP_transf_3"/>
    <property type="match status" value="1"/>
</dbReference>
<keyword evidence="4" id="KW-0547">Nucleotide-binding</keyword>
<dbReference type="AlphaFoldDB" id="A0A845A340"/>
<dbReference type="EMBL" id="WTYH01000001">
    <property type="protein sequence ID" value="MXO94348.1"/>
    <property type="molecule type" value="Genomic_DNA"/>
</dbReference>
<dbReference type="InterPro" id="IPR029044">
    <property type="entry name" value="Nucleotide-diphossugar_trans"/>
</dbReference>
<keyword evidence="7" id="KW-0501">Molybdenum cofactor biosynthesis</keyword>
<evidence type="ECO:0000256" key="4">
    <source>
        <dbReference type="ARBA" id="ARBA00022741"/>
    </source>
</evidence>
<keyword evidence="5" id="KW-0460">Magnesium</keyword>
<protein>
    <submittedName>
        <fullName evidence="9">NTP transferase domain-containing protein</fullName>
    </submittedName>
</protein>
<dbReference type="OrthoDB" id="9788394at2"/>
<dbReference type="PANTHER" id="PTHR19136:SF81">
    <property type="entry name" value="MOLYBDENUM COFACTOR GUANYLYLTRANSFERASE"/>
    <property type="match status" value="1"/>
</dbReference>
<dbReference type="GO" id="GO:0005525">
    <property type="term" value="F:GTP binding"/>
    <property type="evidence" value="ECO:0007669"/>
    <property type="project" value="UniProtKB-KW"/>
</dbReference>
<organism evidence="9 10">
    <name type="scientific">Aurantiacibacter arachoides</name>
    <dbReference type="NCBI Taxonomy" id="1850444"/>
    <lineage>
        <taxon>Bacteria</taxon>
        <taxon>Pseudomonadati</taxon>
        <taxon>Pseudomonadota</taxon>
        <taxon>Alphaproteobacteria</taxon>
        <taxon>Sphingomonadales</taxon>
        <taxon>Erythrobacteraceae</taxon>
        <taxon>Aurantiacibacter</taxon>
    </lineage>
</organism>
<keyword evidence="6" id="KW-0342">GTP-binding</keyword>
<dbReference type="InterPro" id="IPR025877">
    <property type="entry name" value="MobA-like_NTP_Trfase"/>
</dbReference>
<name>A0A845A340_9SPHN</name>
<keyword evidence="10" id="KW-1185">Reference proteome</keyword>
<evidence type="ECO:0000256" key="3">
    <source>
        <dbReference type="ARBA" id="ARBA00022723"/>
    </source>
</evidence>
<dbReference type="Gene3D" id="3.90.550.10">
    <property type="entry name" value="Spore Coat Polysaccharide Biosynthesis Protein SpsA, Chain A"/>
    <property type="match status" value="1"/>
</dbReference>
<dbReference type="Proteomes" id="UP000460626">
    <property type="component" value="Unassembled WGS sequence"/>
</dbReference>
<dbReference type="GO" id="GO:0006777">
    <property type="term" value="P:Mo-molybdopterin cofactor biosynthetic process"/>
    <property type="evidence" value="ECO:0007669"/>
    <property type="project" value="UniProtKB-KW"/>
</dbReference>
<evidence type="ECO:0000256" key="6">
    <source>
        <dbReference type="ARBA" id="ARBA00023134"/>
    </source>
</evidence>
<dbReference type="PANTHER" id="PTHR19136">
    <property type="entry name" value="MOLYBDENUM COFACTOR GUANYLYLTRANSFERASE"/>
    <property type="match status" value="1"/>
</dbReference>
<gene>
    <name evidence="9" type="ORF">GRI62_12150</name>
</gene>
<keyword evidence="2 9" id="KW-0808">Transferase</keyword>
<dbReference type="CDD" id="cd02503">
    <property type="entry name" value="MobA"/>
    <property type="match status" value="1"/>
</dbReference>
<evidence type="ECO:0000256" key="7">
    <source>
        <dbReference type="ARBA" id="ARBA00023150"/>
    </source>
</evidence>
<dbReference type="SUPFAM" id="SSF53448">
    <property type="entry name" value="Nucleotide-diphospho-sugar transferases"/>
    <property type="match status" value="1"/>
</dbReference>
<evidence type="ECO:0000256" key="5">
    <source>
        <dbReference type="ARBA" id="ARBA00022842"/>
    </source>
</evidence>
<feature type="domain" description="MobA-like NTP transferase" evidence="8">
    <location>
        <begin position="4"/>
        <end position="124"/>
    </location>
</feature>
<evidence type="ECO:0000313" key="9">
    <source>
        <dbReference type="EMBL" id="MXO94348.1"/>
    </source>
</evidence>
<proteinExistence type="predicted"/>
<evidence type="ECO:0000259" key="8">
    <source>
        <dbReference type="Pfam" id="PF12804"/>
    </source>
</evidence>
<reference evidence="9 10" key="1">
    <citation type="submission" date="2019-12" db="EMBL/GenBank/DDBJ databases">
        <title>Genomic-based taxomic classification of the family Erythrobacteraceae.</title>
        <authorList>
            <person name="Xu L."/>
        </authorList>
    </citation>
    <scope>NUCLEOTIDE SEQUENCE [LARGE SCALE GENOMIC DNA]</scope>
    <source>
        <strain evidence="9 10">RC4-10-4</strain>
    </source>
</reference>